<feature type="region of interest" description="Disordered" evidence="1">
    <location>
        <begin position="19"/>
        <end position="109"/>
    </location>
</feature>
<protein>
    <submittedName>
        <fullName evidence="2">Uncharacterized protein</fullName>
    </submittedName>
</protein>
<name>A0A7C9DE54_OPUST</name>
<reference evidence="2" key="2">
    <citation type="submission" date="2020-07" db="EMBL/GenBank/DDBJ databases">
        <authorList>
            <person name="Vera ALvarez R."/>
            <person name="Arias-Moreno D.M."/>
            <person name="Jimenez-Jacinto V."/>
            <person name="Jimenez-Bremont J.F."/>
            <person name="Swaminathan K."/>
            <person name="Moose S.P."/>
            <person name="Guerrero-Gonzalez M.L."/>
            <person name="Marino-Ramirez L."/>
            <person name="Landsman D."/>
            <person name="Rodriguez-Kessler M."/>
            <person name="Delgado-Sanchez P."/>
        </authorList>
    </citation>
    <scope>NUCLEOTIDE SEQUENCE</scope>
    <source>
        <tissue evidence="2">Cladode</tissue>
    </source>
</reference>
<reference evidence="2" key="1">
    <citation type="journal article" date="2013" name="J. Plant Res.">
        <title>Effect of fungi and light on seed germination of three Opuntia species from semiarid lands of central Mexico.</title>
        <authorList>
            <person name="Delgado-Sanchez P."/>
            <person name="Jimenez-Bremont J.F."/>
            <person name="Guerrero-Gonzalez Mde L."/>
            <person name="Flores J."/>
        </authorList>
    </citation>
    <scope>NUCLEOTIDE SEQUENCE</scope>
    <source>
        <tissue evidence="2">Cladode</tissue>
    </source>
</reference>
<organism evidence="2">
    <name type="scientific">Opuntia streptacantha</name>
    <name type="common">Prickly pear cactus</name>
    <name type="synonym">Opuntia cardona</name>
    <dbReference type="NCBI Taxonomy" id="393608"/>
    <lineage>
        <taxon>Eukaryota</taxon>
        <taxon>Viridiplantae</taxon>
        <taxon>Streptophyta</taxon>
        <taxon>Embryophyta</taxon>
        <taxon>Tracheophyta</taxon>
        <taxon>Spermatophyta</taxon>
        <taxon>Magnoliopsida</taxon>
        <taxon>eudicotyledons</taxon>
        <taxon>Gunneridae</taxon>
        <taxon>Pentapetalae</taxon>
        <taxon>Caryophyllales</taxon>
        <taxon>Cactineae</taxon>
        <taxon>Cactaceae</taxon>
        <taxon>Opuntioideae</taxon>
        <taxon>Opuntia</taxon>
    </lineage>
</organism>
<evidence type="ECO:0000256" key="1">
    <source>
        <dbReference type="SAM" id="MobiDB-lite"/>
    </source>
</evidence>
<accession>A0A7C9DE54</accession>
<sequence length="135" mass="14850">MKRDAEKERVLPALQFSINREPSHLAALKRDKGPMCIKATTPSRKKAPRKKRANGKTRCKHARGQSANKNASSHSIQVQGTSPGNKATQESSIQRPKGNENVARLGGGECHGSSFQRVLEYFGELQNLPELSEIC</sequence>
<feature type="compositionally biased region" description="Basic residues" evidence="1">
    <location>
        <begin position="43"/>
        <end position="63"/>
    </location>
</feature>
<dbReference type="EMBL" id="GISG01114470">
    <property type="protein sequence ID" value="MBA4639607.1"/>
    <property type="molecule type" value="Transcribed_RNA"/>
</dbReference>
<dbReference type="AlphaFoldDB" id="A0A7C9DE54"/>
<evidence type="ECO:0000313" key="2">
    <source>
        <dbReference type="EMBL" id="MBA4639607.1"/>
    </source>
</evidence>
<proteinExistence type="predicted"/>
<feature type="compositionally biased region" description="Polar residues" evidence="1">
    <location>
        <begin position="65"/>
        <end position="94"/>
    </location>
</feature>